<protein>
    <submittedName>
        <fullName evidence="10">Cystathionine beta-lyase</fullName>
        <ecNumber evidence="10">4.4.1.13</ecNumber>
    </submittedName>
</protein>
<keyword evidence="4 10" id="KW-0456">Lyase</keyword>
<comment type="similarity">
    <text evidence="2 8">Belongs to the trans-sulfuration enzymes family.</text>
</comment>
<dbReference type="Gene3D" id="3.40.640.10">
    <property type="entry name" value="Type I PLP-dependent aspartate aminotransferase-like (Major domain)"/>
    <property type="match status" value="1"/>
</dbReference>
<evidence type="ECO:0000256" key="2">
    <source>
        <dbReference type="ARBA" id="ARBA00009077"/>
    </source>
</evidence>
<dbReference type="PANTHER" id="PTHR43500">
    <property type="entry name" value="CYSTATHIONINE BETA-LYASE-RELATED"/>
    <property type="match status" value="1"/>
</dbReference>
<dbReference type="NCBIfam" id="TIGR01324">
    <property type="entry name" value="cysta_beta_ly_B"/>
    <property type="match status" value="1"/>
</dbReference>
<evidence type="ECO:0000313" key="11">
    <source>
        <dbReference type="Proteomes" id="UP001363460"/>
    </source>
</evidence>
<dbReference type="SUPFAM" id="SSF53383">
    <property type="entry name" value="PLP-dependent transferases"/>
    <property type="match status" value="1"/>
</dbReference>
<dbReference type="Gene3D" id="3.90.1150.10">
    <property type="entry name" value="Aspartate Aminotransferase, domain 1"/>
    <property type="match status" value="1"/>
</dbReference>
<evidence type="ECO:0000256" key="5">
    <source>
        <dbReference type="ARBA" id="ARBA00046315"/>
    </source>
</evidence>
<dbReference type="Pfam" id="PF01053">
    <property type="entry name" value="Cys_Met_Meta_PP"/>
    <property type="match status" value="1"/>
</dbReference>
<comment type="cofactor">
    <cofactor evidence="1 8">
        <name>pyridoxal 5'-phosphate</name>
        <dbReference type="ChEBI" id="CHEBI:597326"/>
    </cofactor>
</comment>
<proteinExistence type="inferred from homology"/>
<feature type="region of interest" description="Disordered" evidence="9">
    <location>
        <begin position="1"/>
        <end position="45"/>
    </location>
</feature>
<evidence type="ECO:0000256" key="7">
    <source>
        <dbReference type="ARBA" id="ARBA00047625"/>
    </source>
</evidence>
<keyword evidence="3 8" id="KW-0663">Pyridoxal phosphate</keyword>
<dbReference type="RefSeq" id="WP_338578608.1">
    <property type="nucleotide sequence ID" value="NZ_CP146369.1"/>
</dbReference>
<comment type="catalytic activity">
    <reaction evidence="7">
        <text>an S-substituted L-cysteine + H2O = a thiol + pyruvate + NH4(+)</text>
        <dbReference type="Rhea" id="RHEA:18121"/>
        <dbReference type="ChEBI" id="CHEBI:15361"/>
        <dbReference type="ChEBI" id="CHEBI:15377"/>
        <dbReference type="ChEBI" id="CHEBI:28938"/>
        <dbReference type="ChEBI" id="CHEBI:29256"/>
        <dbReference type="ChEBI" id="CHEBI:58717"/>
        <dbReference type="EC" id="4.4.1.13"/>
    </reaction>
</comment>
<comment type="pathway">
    <text evidence="5">Amino-acid biosynthesis; L-methionine biosynthesis via de novo pathway; L-homocysteine from L-cystathionine: step 1/1.</text>
</comment>
<accession>A0ABZ2IHM1</accession>
<dbReference type="InterPro" id="IPR015422">
    <property type="entry name" value="PyrdxlP-dep_Trfase_small"/>
</dbReference>
<evidence type="ECO:0000256" key="6">
    <source>
        <dbReference type="ARBA" id="ARBA00047517"/>
    </source>
</evidence>
<dbReference type="PIRSF" id="PIRSF001434">
    <property type="entry name" value="CGS"/>
    <property type="match status" value="1"/>
</dbReference>
<dbReference type="GO" id="GO:0047804">
    <property type="term" value="F:cysteine-S-conjugate beta-lyase activity"/>
    <property type="evidence" value="ECO:0007669"/>
    <property type="project" value="UniProtKB-EC"/>
</dbReference>
<evidence type="ECO:0000256" key="1">
    <source>
        <dbReference type="ARBA" id="ARBA00001933"/>
    </source>
</evidence>
<evidence type="ECO:0000256" key="4">
    <source>
        <dbReference type="ARBA" id="ARBA00023239"/>
    </source>
</evidence>
<dbReference type="InterPro" id="IPR006233">
    <property type="entry name" value="Cys_b_lyase_bac"/>
</dbReference>
<dbReference type="EC" id="4.4.1.13" evidence="10"/>
<dbReference type="InterPro" id="IPR000277">
    <property type="entry name" value="Cys/Met-Metab_PyrdxlP-dep_enz"/>
</dbReference>
<dbReference type="InterPro" id="IPR015421">
    <property type="entry name" value="PyrdxlP-dep_Trfase_major"/>
</dbReference>
<comment type="catalytic activity">
    <reaction evidence="6">
        <text>L,L-cystathionine + H2O = L-homocysteine + pyruvate + NH4(+)</text>
        <dbReference type="Rhea" id="RHEA:13965"/>
        <dbReference type="ChEBI" id="CHEBI:15361"/>
        <dbReference type="ChEBI" id="CHEBI:15377"/>
        <dbReference type="ChEBI" id="CHEBI:28938"/>
        <dbReference type="ChEBI" id="CHEBI:58161"/>
        <dbReference type="ChEBI" id="CHEBI:58199"/>
    </reaction>
</comment>
<evidence type="ECO:0000256" key="9">
    <source>
        <dbReference type="SAM" id="MobiDB-lite"/>
    </source>
</evidence>
<dbReference type="PANTHER" id="PTHR43500:SF1">
    <property type="entry name" value="CYSTATHIONINE BETA-LYASE-RELATED"/>
    <property type="match status" value="1"/>
</dbReference>
<evidence type="ECO:0000313" key="10">
    <source>
        <dbReference type="EMBL" id="WWT56433.1"/>
    </source>
</evidence>
<organism evidence="10 11">
    <name type="scientific">Brevundimonas olei</name>
    <dbReference type="NCBI Taxonomy" id="657642"/>
    <lineage>
        <taxon>Bacteria</taxon>
        <taxon>Pseudomonadati</taxon>
        <taxon>Pseudomonadota</taxon>
        <taxon>Alphaproteobacteria</taxon>
        <taxon>Caulobacterales</taxon>
        <taxon>Caulobacteraceae</taxon>
        <taxon>Brevundimonas</taxon>
    </lineage>
</organism>
<evidence type="ECO:0000256" key="8">
    <source>
        <dbReference type="RuleBase" id="RU362118"/>
    </source>
</evidence>
<dbReference type="InterPro" id="IPR015424">
    <property type="entry name" value="PyrdxlP-dep_Trfase"/>
</dbReference>
<gene>
    <name evidence="10" type="primary">metC</name>
    <name evidence="10" type="ORF">V8J38_07830</name>
</gene>
<dbReference type="Proteomes" id="UP001363460">
    <property type="component" value="Chromosome"/>
</dbReference>
<dbReference type="PROSITE" id="PS00868">
    <property type="entry name" value="CYS_MET_METAB_PP"/>
    <property type="match status" value="1"/>
</dbReference>
<reference evidence="10 11" key="1">
    <citation type="submission" date="2024-02" db="EMBL/GenBank/DDBJ databases">
        <title>Distribution and functional of Brevundimonas-related endobacteria within Verticillium dahliae.</title>
        <authorList>
            <person name="Zeng H."/>
        </authorList>
    </citation>
    <scope>NUCLEOTIDE SEQUENCE [LARGE SCALE GENOMIC DNA]</scope>
    <source>
        <strain evidence="10 11">TRM 44200</strain>
    </source>
</reference>
<dbReference type="EMBL" id="CP146369">
    <property type="protein sequence ID" value="WWT56433.1"/>
    <property type="molecule type" value="Genomic_DNA"/>
</dbReference>
<sequence>MPPISDRTRLIASATRRGQGRRPVNPPLERASTMLSDDPARMQDGSDGPVYGLDGTSAARELRALLAQMEGGADAFLVPSGLAAVTVPLVALLRPGDEVLTTDAVYGPTRRFLTRHLAARGISARFHPADASIETVLAALTPRTRLVLIEAPASLTLEMTDVPALAAACRERGVLTVMDNTWAAGLAFRPLAHGVDVSVQALTKYVGGHSDLLMGGIAACAPEIVRAIAHAIEDMGWHVSPDDAWLAVRGVRTLPLRYEAQARSALEIAQWLKARPEVADVLYPPLAGSIGHDLWRRDFEGAASLMGVIMKGGDTAAAHAFMRALSLFGMGYSWGGFESLITFETPQLAYREHAPDLPGQLLRLHIGLEDPADLVADLEKGLEAWRALQDSNLQPSA</sequence>
<name>A0ABZ2IHM1_9CAUL</name>
<dbReference type="InterPro" id="IPR054542">
    <property type="entry name" value="Cys_met_metab_PP"/>
</dbReference>
<evidence type="ECO:0000256" key="3">
    <source>
        <dbReference type="ARBA" id="ARBA00022898"/>
    </source>
</evidence>
<keyword evidence="11" id="KW-1185">Reference proteome</keyword>